<dbReference type="PANTHER" id="PTHR47438">
    <property type="entry name" value="PHOSPHATE METABOLISM PROTEIN 8-RELATED"/>
    <property type="match status" value="1"/>
</dbReference>
<dbReference type="SUPFAM" id="SSF81383">
    <property type="entry name" value="F-box domain"/>
    <property type="match status" value="1"/>
</dbReference>
<evidence type="ECO:0000256" key="2">
    <source>
        <dbReference type="ARBA" id="ARBA00022737"/>
    </source>
</evidence>
<dbReference type="PROSITE" id="PS50082">
    <property type="entry name" value="WD_REPEATS_2"/>
    <property type="match status" value="2"/>
</dbReference>
<feature type="region of interest" description="Disordered" evidence="5">
    <location>
        <begin position="795"/>
        <end position="902"/>
    </location>
</feature>
<gene>
    <name evidence="7" type="ORF">RDB_LOCUS159793</name>
</gene>
<evidence type="ECO:0000256" key="4">
    <source>
        <dbReference type="SAM" id="Coils"/>
    </source>
</evidence>
<dbReference type="SUPFAM" id="SSF50978">
    <property type="entry name" value="WD40 repeat-like"/>
    <property type="match status" value="1"/>
</dbReference>
<keyword evidence="1 3" id="KW-0853">WD repeat</keyword>
<proteinExistence type="predicted"/>
<dbReference type="InterPro" id="IPR001680">
    <property type="entry name" value="WD40_rpt"/>
</dbReference>
<dbReference type="PROSITE" id="PS00678">
    <property type="entry name" value="WD_REPEATS_1"/>
    <property type="match status" value="1"/>
</dbReference>
<evidence type="ECO:0000256" key="5">
    <source>
        <dbReference type="SAM" id="MobiDB-lite"/>
    </source>
</evidence>
<dbReference type="EMBL" id="CAJMWX010001806">
    <property type="protein sequence ID" value="CAE6506033.1"/>
    <property type="molecule type" value="Genomic_DNA"/>
</dbReference>
<feature type="coiled-coil region" evidence="4">
    <location>
        <begin position="333"/>
        <end position="367"/>
    </location>
</feature>
<dbReference type="InterPro" id="IPR036047">
    <property type="entry name" value="F-box-like_dom_sf"/>
</dbReference>
<dbReference type="PROSITE" id="PS50181">
    <property type="entry name" value="FBOX"/>
    <property type="match status" value="1"/>
</dbReference>
<feature type="repeat" description="WD" evidence="3">
    <location>
        <begin position="579"/>
        <end position="618"/>
    </location>
</feature>
<feature type="repeat" description="WD" evidence="3">
    <location>
        <begin position="660"/>
        <end position="699"/>
    </location>
</feature>
<dbReference type="InterPro" id="IPR015943">
    <property type="entry name" value="WD40/YVTN_repeat-like_dom_sf"/>
</dbReference>
<feature type="compositionally biased region" description="Polar residues" evidence="5">
    <location>
        <begin position="854"/>
        <end position="864"/>
    </location>
</feature>
<dbReference type="InterPro" id="IPR052791">
    <property type="entry name" value="SSM1_domain"/>
</dbReference>
<evidence type="ECO:0000259" key="6">
    <source>
        <dbReference type="PROSITE" id="PS50181"/>
    </source>
</evidence>
<dbReference type="InterPro" id="IPR001810">
    <property type="entry name" value="F-box_dom"/>
</dbReference>
<organism evidence="7 8">
    <name type="scientific">Rhizoctonia solani</name>
    <dbReference type="NCBI Taxonomy" id="456999"/>
    <lineage>
        <taxon>Eukaryota</taxon>
        <taxon>Fungi</taxon>
        <taxon>Dikarya</taxon>
        <taxon>Basidiomycota</taxon>
        <taxon>Agaricomycotina</taxon>
        <taxon>Agaricomycetes</taxon>
        <taxon>Cantharellales</taxon>
        <taxon>Ceratobasidiaceae</taxon>
        <taxon>Rhizoctonia</taxon>
    </lineage>
</organism>
<feature type="compositionally biased region" description="Pro residues" evidence="5">
    <location>
        <begin position="220"/>
        <end position="231"/>
    </location>
</feature>
<dbReference type="GO" id="GO:0009166">
    <property type="term" value="P:nucleotide catabolic process"/>
    <property type="evidence" value="ECO:0007669"/>
    <property type="project" value="TreeGrafter"/>
</dbReference>
<dbReference type="Gene3D" id="2.130.10.10">
    <property type="entry name" value="YVTN repeat-like/Quinoprotein amine dehydrogenase"/>
    <property type="match status" value="1"/>
</dbReference>
<feature type="compositionally biased region" description="Pro residues" evidence="5">
    <location>
        <begin position="168"/>
        <end position="181"/>
    </location>
</feature>
<dbReference type="InterPro" id="IPR036322">
    <property type="entry name" value="WD40_repeat_dom_sf"/>
</dbReference>
<keyword evidence="2" id="KW-0677">Repeat</keyword>
<evidence type="ECO:0000313" key="7">
    <source>
        <dbReference type="EMBL" id="CAE6506033.1"/>
    </source>
</evidence>
<feature type="domain" description="F-box" evidence="6">
    <location>
        <begin position="487"/>
        <end position="533"/>
    </location>
</feature>
<evidence type="ECO:0000313" key="8">
    <source>
        <dbReference type="Proteomes" id="UP000663888"/>
    </source>
</evidence>
<dbReference type="SMART" id="SM00320">
    <property type="entry name" value="WD40"/>
    <property type="match status" value="3"/>
</dbReference>
<dbReference type="Pfam" id="PF00400">
    <property type="entry name" value="WD40"/>
    <property type="match status" value="2"/>
</dbReference>
<comment type="caution">
    <text evidence="7">The sequence shown here is derived from an EMBL/GenBank/DDBJ whole genome shotgun (WGS) entry which is preliminary data.</text>
</comment>
<dbReference type="Gene3D" id="1.20.1280.50">
    <property type="match status" value="1"/>
</dbReference>
<dbReference type="SMART" id="SM00256">
    <property type="entry name" value="FBOX"/>
    <property type="match status" value="1"/>
</dbReference>
<dbReference type="Proteomes" id="UP000663888">
    <property type="component" value="Unassembled WGS sequence"/>
</dbReference>
<reference evidence="7" key="1">
    <citation type="submission" date="2021-01" db="EMBL/GenBank/DDBJ databases">
        <authorList>
            <person name="Kaushik A."/>
        </authorList>
    </citation>
    <scope>NUCLEOTIDE SEQUENCE</scope>
    <source>
        <strain evidence="7">AG4-R118</strain>
    </source>
</reference>
<feature type="compositionally biased region" description="Pro residues" evidence="5">
    <location>
        <begin position="151"/>
        <end position="160"/>
    </location>
</feature>
<sequence length="1075" mass="117430">MARASLEDARPTRLPTPRNSISMSMADPLSPTSTIGTVPHPPRSRSPNATPMPPTHPRLPNSFAARKPSGANPRNVSHSQQTSPIIPSRLSTQPLALPTVAKSPKVSRTAQAPEASRARKVSGVSDSPHQPRSRAQSIVSQSGESVVQQRPPLPPLPPSSPTKKAPLLPHPESPMNPSPVKPKPRLGGVANTNGSPRPPQKTPGSRKTSNVFPPLDDHTPSPPPPKLPPVVWPVNEEQESVNGDWAPSVRPPVSGGTSEAYDFSGIPLGSEGVPQYRAEDEMTMELITEIDDGGELDEDMEAALRSIHLTHVKKLTHYKRLLEGAQTSSASQLHALQAELRMLRAKLEEERKKKRELEMAANKDREALKVAQMKSALQQPQPASMTASIDLSALLRGDGQGGFNETEIRKAVRAMRASDRLRLIHIILDCTSPSHPIPFPLTNHTLLSMPTRRYLRQVLPVPPRSKLTRPNTTAMIRMLEKYAASTFDIVGNLPEDVAIKILGHFSVIELLDVETVSKKWHMLVRHPAIWRHLCVELTATDPVPLRPPPNPEDWEPLYRSLHHRERNWATGQVQSIRFLKGHTGFCTTLLLKGNRLISGSYDETIRVWDIRSGEEKKCLKVKAISCLDFLPDEEVLVAGFHDVGRVQLFSTVTWAPIQTLQGHLYGIRAVALSPKYLVSAGADKALVCWDWRAGQKIVRFGQQTNLNIGVQIVDEDEGRIVGVTIDGIVRTFSIPRREMLSQFKLSELGGADPVLAAKLGTVGVGSANMLQWFAAKGKQMTCATKNLILHLEHEDPDPSVSLSSSLENLSESQPHTPPTTNHHLHSRQSLSVPRPDSRSMALKTRKSMGGLLSPATTTNRTVSAAFTPIRPGTSLGRPGTSMGRPRTSMGGASPNKGERKPVKPPVLLSVIDTPDVAIGAIDPKKRRVATSTRFSSRLGADRRIFVSTYNLPVARAGKPQPEGILGLGDMTTVDFDTEIATLGGAWAALAEESEHGWPTQFNIPAGFKGLATPEKNPMAMALSHEEVVVGAADGTIYVMSFVGYQYKAPPLVKEENLLGNLALEERMEEEEDEQE</sequence>
<protein>
    <recommendedName>
        <fullName evidence="6">F-box domain-containing protein</fullName>
    </recommendedName>
</protein>
<keyword evidence="4" id="KW-0175">Coiled coil</keyword>
<feature type="compositionally biased region" description="Polar residues" evidence="5">
    <location>
        <begin position="72"/>
        <end position="94"/>
    </location>
</feature>
<dbReference type="PANTHER" id="PTHR47438:SF1">
    <property type="entry name" value="PHOSPHATE METABOLISM PROTEIN 8-RELATED"/>
    <property type="match status" value="1"/>
</dbReference>
<feature type="region of interest" description="Disordered" evidence="5">
    <location>
        <begin position="1"/>
        <end position="266"/>
    </location>
</feature>
<feature type="compositionally biased region" description="Polar residues" evidence="5">
    <location>
        <begin position="124"/>
        <end position="148"/>
    </location>
</feature>
<dbReference type="AlphaFoldDB" id="A0A8H3D3F5"/>
<dbReference type="GO" id="GO:0008252">
    <property type="term" value="F:nucleotidase activity"/>
    <property type="evidence" value="ECO:0007669"/>
    <property type="project" value="TreeGrafter"/>
</dbReference>
<dbReference type="PROSITE" id="PS50294">
    <property type="entry name" value="WD_REPEATS_REGION"/>
    <property type="match status" value="1"/>
</dbReference>
<accession>A0A8H3D3F5</accession>
<feature type="compositionally biased region" description="Low complexity" evidence="5">
    <location>
        <begin position="799"/>
        <end position="821"/>
    </location>
</feature>
<evidence type="ECO:0000256" key="3">
    <source>
        <dbReference type="PROSITE-ProRule" id="PRU00221"/>
    </source>
</evidence>
<dbReference type="InterPro" id="IPR019775">
    <property type="entry name" value="WD40_repeat_CS"/>
</dbReference>
<name>A0A8H3D3F5_9AGAM</name>
<dbReference type="Pfam" id="PF12937">
    <property type="entry name" value="F-box-like"/>
    <property type="match status" value="1"/>
</dbReference>
<feature type="compositionally biased region" description="Basic and acidic residues" evidence="5">
    <location>
        <begin position="1"/>
        <end position="11"/>
    </location>
</feature>
<feature type="compositionally biased region" description="Polar residues" evidence="5">
    <location>
        <begin position="202"/>
        <end position="211"/>
    </location>
</feature>
<evidence type="ECO:0000256" key="1">
    <source>
        <dbReference type="ARBA" id="ARBA00022574"/>
    </source>
</evidence>
<dbReference type="GO" id="GO:0006206">
    <property type="term" value="P:pyrimidine nucleobase metabolic process"/>
    <property type="evidence" value="ECO:0007669"/>
    <property type="project" value="TreeGrafter"/>
</dbReference>